<dbReference type="EMBL" id="GBGD01003332">
    <property type="protein sequence ID" value="JAC85557.1"/>
    <property type="molecule type" value="mRNA"/>
</dbReference>
<proteinExistence type="evidence at transcript level"/>
<protein>
    <submittedName>
        <fullName evidence="1">Putative enzymatic polyprotein</fullName>
    </submittedName>
</protein>
<reference evidence="1" key="1">
    <citation type="journal article" date="2015" name="J. Med. Entomol.">
        <title>A Deep Insight Into the Sialotranscriptome of the Chagas Disease Vector, Panstrongylus megistus (Hemiptera: Heteroptera).</title>
        <authorList>
            <person name="Ribeiro J.M."/>
            <person name="Schwarz A."/>
            <person name="Francischetti I.M."/>
        </authorList>
    </citation>
    <scope>NUCLEOTIDE SEQUENCE</scope>
    <source>
        <tissue evidence="1">Salivary glands</tissue>
    </source>
</reference>
<sequence length="153" mass="18091">AHNSTINSSTKFTPHELVFGSKFHFPWMLNLSNKNLQKFNVHTQTLHNKIKTVRDAAKVNNTKAKAIREKLFNRNISKEKFYPGDDVYVKNFKLENKFSKKYNGPYKIHKVFKNQTAKILIGDTKKTVHLNKLKKAFLRNQHKQHQMTLRQRK</sequence>
<feature type="non-terminal residue" evidence="1">
    <location>
        <position position="1"/>
    </location>
</feature>
<dbReference type="AlphaFoldDB" id="A0A069DPL0"/>
<name>A0A069DPL0_9HEMI</name>
<accession>A0A069DPL0</accession>
<organism evidence="1">
    <name type="scientific">Panstrongylus megistus</name>
    <dbReference type="NCBI Taxonomy" id="65343"/>
    <lineage>
        <taxon>Eukaryota</taxon>
        <taxon>Metazoa</taxon>
        <taxon>Ecdysozoa</taxon>
        <taxon>Arthropoda</taxon>
        <taxon>Hexapoda</taxon>
        <taxon>Insecta</taxon>
        <taxon>Pterygota</taxon>
        <taxon>Neoptera</taxon>
        <taxon>Paraneoptera</taxon>
        <taxon>Hemiptera</taxon>
        <taxon>Heteroptera</taxon>
        <taxon>Panheteroptera</taxon>
        <taxon>Cimicomorpha</taxon>
        <taxon>Reduviidae</taxon>
        <taxon>Triatominae</taxon>
        <taxon>Panstrongylus</taxon>
    </lineage>
</organism>
<evidence type="ECO:0000313" key="1">
    <source>
        <dbReference type="EMBL" id="JAC85557.1"/>
    </source>
</evidence>
<dbReference type="Gene3D" id="2.30.30.850">
    <property type="match status" value="1"/>
</dbReference>